<dbReference type="Pfam" id="PF00535">
    <property type="entry name" value="Glycos_transf_2"/>
    <property type="match status" value="1"/>
</dbReference>
<gene>
    <name evidence="3" type="ORF">A3A77_04325</name>
</gene>
<protein>
    <recommendedName>
        <fullName evidence="1 2">Glycosyltransferase 2-like domain-containing protein</fullName>
    </recommendedName>
</protein>
<dbReference type="AlphaFoldDB" id="A0A1G1VE83"/>
<feature type="domain" description="Glycosyltransferase 2-like" evidence="1">
    <location>
        <begin position="7"/>
        <end position="161"/>
    </location>
</feature>
<comment type="caution">
    <text evidence="3">The sequence shown here is derived from an EMBL/GenBank/DDBJ whole genome shotgun (WGS) entry which is preliminary data.</text>
</comment>
<dbReference type="PANTHER" id="PTHR43179:SF7">
    <property type="entry name" value="RHAMNOSYLTRANSFERASE WBBL"/>
    <property type="match status" value="1"/>
</dbReference>
<reference evidence="3 4" key="1">
    <citation type="journal article" date="2016" name="Nat. Commun.">
        <title>Thousands of microbial genomes shed light on interconnected biogeochemical processes in an aquifer system.</title>
        <authorList>
            <person name="Anantharaman K."/>
            <person name="Brown C.T."/>
            <person name="Hug L.A."/>
            <person name="Sharon I."/>
            <person name="Castelle C.J."/>
            <person name="Probst A.J."/>
            <person name="Thomas B.C."/>
            <person name="Singh A."/>
            <person name="Wilkins M.J."/>
            <person name="Karaoz U."/>
            <person name="Brodie E.L."/>
            <person name="Williams K.H."/>
            <person name="Hubbard S.S."/>
            <person name="Banfield J.F."/>
        </authorList>
    </citation>
    <scope>NUCLEOTIDE SEQUENCE [LARGE SCALE GENOMIC DNA]</scope>
</reference>
<evidence type="ECO:0000259" key="1">
    <source>
        <dbReference type="Pfam" id="PF00535"/>
    </source>
</evidence>
<organism evidence="3 4">
    <name type="scientific">Candidatus Blackburnbacteria bacterium RIFCSPLOWO2_01_FULL_40_20</name>
    <dbReference type="NCBI Taxonomy" id="1797519"/>
    <lineage>
        <taxon>Bacteria</taxon>
        <taxon>Candidatus Blackburniibacteriota</taxon>
    </lineage>
</organism>
<dbReference type="CDD" id="cd04186">
    <property type="entry name" value="GT_2_like_c"/>
    <property type="match status" value="1"/>
</dbReference>
<sequence length="303" mass="34593">MTKLDLSIIIVGFNTKTFLRDCLQSIKVSKRDGFNWEIIVVDNASSDDSLEMLKQEFPDVITIANKENLGFSTANNIGVKKAKGRYVLFLNPDTILSPEALSFMLKFMDTHPSVGVSSPRLELTSGDLDEASHRGFPTPWNSFTHFLGLRRVFPKSKVFAGYTLGWKLEDREPHEVDSVVGAFFLVRREAGEQVGWWDEDYFWYGDELDFCFRLKEKGWKVYFVPQIKVLHYKGVAGGIKSHSKNISTASIQTRIKAAKSSTQAMRIFYKKHYSNKYPAPVRWLVLSGIGAIERYRTLRARIS</sequence>
<dbReference type="EMBL" id="MHCC01000013">
    <property type="protein sequence ID" value="OGY13586.1"/>
    <property type="molecule type" value="Genomic_DNA"/>
</dbReference>
<dbReference type="Proteomes" id="UP000178659">
    <property type="component" value="Unassembled WGS sequence"/>
</dbReference>
<dbReference type="PANTHER" id="PTHR43179">
    <property type="entry name" value="RHAMNOSYLTRANSFERASE WBBL"/>
    <property type="match status" value="1"/>
</dbReference>
<proteinExistence type="predicted"/>
<dbReference type="Pfam" id="PF13632">
    <property type="entry name" value="Glyco_trans_2_3"/>
    <property type="match status" value="1"/>
</dbReference>
<dbReference type="InterPro" id="IPR001173">
    <property type="entry name" value="Glyco_trans_2-like"/>
</dbReference>
<dbReference type="InterPro" id="IPR029044">
    <property type="entry name" value="Nucleotide-diphossugar_trans"/>
</dbReference>
<evidence type="ECO:0000259" key="2">
    <source>
        <dbReference type="Pfam" id="PF13632"/>
    </source>
</evidence>
<evidence type="ECO:0000313" key="3">
    <source>
        <dbReference type="EMBL" id="OGY13586.1"/>
    </source>
</evidence>
<evidence type="ECO:0000313" key="4">
    <source>
        <dbReference type="Proteomes" id="UP000178659"/>
    </source>
</evidence>
<dbReference type="SUPFAM" id="SSF53448">
    <property type="entry name" value="Nucleotide-diphospho-sugar transferases"/>
    <property type="match status" value="1"/>
</dbReference>
<dbReference type="Gene3D" id="3.90.550.10">
    <property type="entry name" value="Spore Coat Polysaccharide Biosynthesis Protein SpsA, Chain A"/>
    <property type="match status" value="1"/>
</dbReference>
<accession>A0A1G1VE83</accession>
<name>A0A1G1VE83_9BACT</name>
<feature type="domain" description="Glycosyltransferase 2-like" evidence="2">
    <location>
        <begin position="173"/>
        <end position="228"/>
    </location>
</feature>